<name>A0A8H4RD06_9HELO</name>
<dbReference type="OrthoDB" id="3557002at2759"/>
<organism evidence="2 3">
    <name type="scientific">Cudoniella acicularis</name>
    <dbReference type="NCBI Taxonomy" id="354080"/>
    <lineage>
        <taxon>Eukaryota</taxon>
        <taxon>Fungi</taxon>
        <taxon>Dikarya</taxon>
        <taxon>Ascomycota</taxon>
        <taxon>Pezizomycotina</taxon>
        <taxon>Leotiomycetes</taxon>
        <taxon>Helotiales</taxon>
        <taxon>Tricladiaceae</taxon>
        <taxon>Cudoniella</taxon>
    </lineage>
</organism>
<feature type="compositionally biased region" description="Polar residues" evidence="1">
    <location>
        <begin position="181"/>
        <end position="197"/>
    </location>
</feature>
<comment type="caution">
    <text evidence="2">The sequence shown here is derived from an EMBL/GenBank/DDBJ whole genome shotgun (WGS) entry which is preliminary data.</text>
</comment>
<reference evidence="2 3" key="1">
    <citation type="submission" date="2020-03" db="EMBL/GenBank/DDBJ databases">
        <title>Draft Genome Sequence of Cudoniella acicularis.</title>
        <authorList>
            <person name="Buettner E."/>
            <person name="Kellner H."/>
        </authorList>
    </citation>
    <scope>NUCLEOTIDE SEQUENCE [LARGE SCALE GENOMIC DNA]</scope>
    <source>
        <strain evidence="2 3">DSM 108380</strain>
    </source>
</reference>
<evidence type="ECO:0000313" key="2">
    <source>
        <dbReference type="EMBL" id="KAF4626605.1"/>
    </source>
</evidence>
<sequence>MDPLSVVTSIAGLLKAAAAVSSIASKISASKTSGFKEIRNVKTTVETIRSVLLQLQFLLLRSATINHERASMILVNEVVVTLTGCVMTFSDLDGCIKGLESDEKLRLLDSVRWTSSVPELKGYLQKLEAHKSSLTLMLRILTCQPSQNAENAASELNLLMRHVLDSNEDLARRMRLLENPDATSAVSSEGDSTSVGNDTIRGPSTLVDISDASGSASQHIRIVYTFEQDLQSTWVYQRFWTRVQTLPITIEDLGNGDLYNIAEEDEVRSEHTTNVQIQSRQPDNEPARLYKSIGPYKFTHKELVKRGVIQKSSVPESEFIVRLYYRVVVVVSLGGDFRPFWSESRRVREALALA</sequence>
<gene>
    <name evidence="2" type="ORF">G7Y89_g11553</name>
</gene>
<evidence type="ECO:0000313" key="3">
    <source>
        <dbReference type="Proteomes" id="UP000566819"/>
    </source>
</evidence>
<evidence type="ECO:0000256" key="1">
    <source>
        <dbReference type="SAM" id="MobiDB-lite"/>
    </source>
</evidence>
<dbReference type="EMBL" id="JAAMPI010001122">
    <property type="protein sequence ID" value="KAF4626605.1"/>
    <property type="molecule type" value="Genomic_DNA"/>
</dbReference>
<proteinExistence type="predicted"/>
<feature type="region of interest" description="Disordered" evidence="1">
    <location>
        <begin position="181"/>
        <end position="201"/>
    </location>
</feature>
<dbReference type="AlphaFoldDB" id="A0A8H4RD06"/>
<accession>A0A8H4RD06</accession>
<protein>
    <recommendedName>
        <fullName evidence="4">Fungal N-terminal domain-containing protein</fullName>
    </recommendedName>
</protein>
<keyword evidence="3" id="KW-1185">Reference proteome</keyword>
<evidence type="ECO:0008006" key="4">
    <source>
        <dbReference type="Google" id="ProtNLM"/>
    </source>
</evidence>
<dbReference type="Proteomes" id="UP000566819">
    <property type="component" value="Unassembled WGS sequence"/>
</dbReference>